<evidence type="ECO:0000256" key="5">
    <source>
        <dbReference type="ARBA" id="ARBA00022692"/>
    </source>
</evidence>
<keyword evidence="5 8" id="KW-0812">Transmembrane</keyword>
<dbReference type="InterPro" id="IPR035906">
    <property type="entry name" value="MetI-like_sf"/>
</dbReference>
<evidence type="ECO:0000256" key="4">
    <source>
        <dbReference type="ARBA" id="ARBA00022475"/>
    </source>
</evidence>
<evidence type="ECO:0000256" key="3">
    <source>
        <dbReference type="ARBA" id="ARBA00022448"/>
    </source>
</evidence>
<feature type="transmembrane region" description="Helical" evidence="8">
    <location>
        <begin position="199"/>
        <end position="224"/>
    </location>
</feature>
<comment type="similarity">
    <text evidence="2">Belongs to the binding-protein-dependent transport system permease family. CysTW subfamily.</text>
</comment>
<keyword evidence="6 8" id="KW-1133">Transmembrane helix</keyword>
<dbReference type="EMBL" id="QXHD01000004">
    <property type="protein sequence ID" value="NEZ56330.1"/>
    <property type="molecule type" value="Genomic_DNA"/>
</dbReference>
<dbReference type="InterPro" id="IPR000515">
    <property type="entry name" value="MetI-like"/>
</dbReference>
<dbReference type="RefSeq" id="WP_163698320.1">
    <property type="nucleotide sequence ID" value="NZ_QXHD01000004.1"/>
</dbReference>
<sequence>MAKAWTNLKPYFLATPQALALGLFLIFPILLIAVVSFWEFNGYSMTPAFTLDNYIGIFTSDVTLKTYFNTFKFVGLTWLFTLLIGYPVAYFLSFHIPKLRWQVLLFLVCTIPFWTSNIIRMISWLPLLGREGLVNQLLLGAGITQEPLEFLLYSDFAVVLGMVHLYVIFMIAPIFNSLMRIDRTLITAAEDMGASGFEVFREVIFPLSAPGIAIGSIFIVTLVMGEFVTVRLMGGGQAASIGKLIQTQIGSLQYPLAAANAIVLLAVTLLVVISILRLVDIRKEL</sequence>
<feature type="domain" description="ABC transmembrane type-1" evidence="9">
    <location>
        <begin position="67"/>
        <end position="275"/>
    </location>
</feature>
<feature type="transmembrane region" description="Helical" evidence="8">
    <location>
        <begin position="257"/>
        <end position="279"/>
    </location>
</feature>
<evidence type="ECO:0000256" key="1">
    <source>
        <dbReference type="ARBA" id="ARBA00004651"/>
    </source>
</evidence>
<proteinExistence type="inferred from homology"/>
<name>A0A6M0RKC3_9CYAN</name>
<comment type="caution">
    <text evidence="10">The sequence shown here is derived from an EMBL/GenBank/DDBJ whole genome shotgun (WGS) entry which is preliminary data.</text>
</comment>
<protein>
    <submittedName>
        <fullName evidence="10">ABC transporter permease</fullName>
    </submittedName>
</protein>
<evidence type="ECO:0000256" key="7">
    <source>
        <dbReference type="ARBA" id="ARBA00023136"/>
    </source>
</evidence>
<keyword evidence="11" id="KW-1185">Reference proteome</keyword>
<dbReference type="GO" id="GO:0055085">
    <property type="term" value="P:transmembrane transport"/>
    <property type="evidence" value="ECO:0007669"/>
    <property type="project" value="InterPro"/>
</dbReference>
<dbReference type="Gene3D" id="1.10.3720.10">
    <property type="entry name" value="MetI-like"/>
    <property type="match status" value="1"/>
</dbReference>
<dbReference type="AlphaFoldDB" id="A0A6M0RKC3"/>
<dbReference type="Proteomes" id="UP000481033">
    <property type="component" value="Unassembled WGS sequence"/>
</dbReference>
<feature type="transmembrane region" description="Helical" evidence="8">
    <location>
        <begin position="104"/>
        <end position="125"/>
    </location>
</feature>
<feature type="transmembrane region" description="Helical" evidence="8">
    <location>
        <begin position="156"/>
        <end position="178"/>
    </location>
</feature>
<evidence type="ECO:0000313" key="10">
    <source>
        <dbReference type="EMBL" id="NEZ56330.1"/>
    </source>
</evidence>
<dbReference type="SUPFAM" id="SSF161098">
    <property type="entry name" value="MetI-like"/>
    <property type="match status" value="1"/>
</dbReference>
<feature type="transmembrane region" description="Helical" evidence="8">
    <location>
        <begin position="73"/>
        <end position="92"/>
    </location>
</feature>
<evidence type="ECO:0000259" key="9">
    <source>
        <dbReference type="PROSITE" id="PS50928"/>
    </source>
</evidence>
<feature type="transmembrane region" description="Helical" evidence="8">
    <location>
        <begin position="12"/>
        <end position="38"/>
    </location>
</feature>
<keyword evidence="4" id="KW-1003">Cell membrane</keyword>
<dbReference type="GO" id="GO:0005886">
    <property type="term" value="C:plasma membrane"/>
    <property type="evidence" value="ECO:0007669"/>
    <property type="project" value="UniProtKB-SubCell"/>
</dbReference>
<gene>
    <name evidence="10" type="ORF">DXZ20_11740</name>
</gene>
<comment type="subcellular location">
    <subcellularLocation>
        <location evidence="1">Cell membrane</location>
        <topology evidence="1">Multi-pass membrane protein</topology>
    </subcellularLocation>
</comment>
<dbReference type="PANTHER" id="PTHR42929">
    <property type="entry name" value="INNER MEMBRANE ABC TRANSPORTER PERMEASE PROTEIN YDCU-RELATED-RELATED"/>
    <property type="match status" value="1"/>
</dbReference>
<reference evidence="10 11" key="1">
    <citation type="journal article" date="2020" name="Microb. Ecol.">
        <title>Ecogenomics of the Marine Benthic Filamentous Cyanobacterium Adonisia.</title>
        <authorList>
            <person name="Walter J.M."/>
            <person name="Coutinho F.H."/>
            <person name="Leomil L."/>
            <person name="Hargreaves P.I."/>
            <person name="Campeao M.E."/>
            <person name="Vieira V.V."/>
            <person name="Silva B.S."/>
            <person name="Fistarol G.O."/>
            <person name="Salomon P.S."/>
            <person name="Sawabe T."/>
            <person name="Mino S."/>
            <person name="Hosokawa M."/>
            <person name="Miyashita H."/>
            <person name="Maruyama F."/>
            <person name="van Verk M.C."/>
            <person name="Dutilh B.E."/>
            <person name="Thompson C.C."/>
            <person name="Thompson F.L."/>
        </authorList>
    </citation>
    <scope>NUCLEOTIDE SEQUENCE [LARGE SCALE GENOMIC DNA]</scope>
    <source>
        <strain evidence="10 11">CCMR0081</strain>
    </source>
</reference>
<keyword evidence="3" id="KW-0813">Transport</keyword>
<evidence type="ECO:0000256" key="6">
    <source>
        <dbReference type="ARBA" id="ARBA00022989"/>
    </source>
</evidence>
<dbReference type="PROSITE" id="PS50928">
    <property type="entry name" value="ABC_TM1"/>
    <property type="match status" value="1"/>
</dbReference>
<evidence type="ECO:0000256" key="2">
    <source>
        <dbReference type="ARBA" id="ARBA00007069"/>
    </source>
</evidence>
<organism evidence="10 11">
    <name type="scientific">Adonisia turfae CCMR0081</name>
    <dbReference type="NCBI Taxonomy" id="2292702"/>
    <lineage>
        <taxon>Bacteria</taxon>
        <taxon>Bacillati</taxon>
        <taxon>Cyanobacteriota</taxon>
        <taxon>Adonisia</taxon>
        <taxon>Adonisia turfae</taxon>
    </lineage>
</organism>
<dbReference type="CDD" id="cd06261">
    <property type="entry name" value="TM_PBP2"/>
    <property type="match status" value="1"/>
</dbReference>
<dbReference type="PANTHER" id="PTHR42929:SF1">
    <property type="entry name" value="INNER MEMBRANE ABC TRANSPORTER PERMEASE PROTEIN YDCU-RELATED"/>
    <property type="match status" value="1"/>
</dbReference>
<evidence type="ECO:0000256" key="8">
    <source>
        <dbReference type="SAM" id="Phobius"/>
    </source>
</evidence>
<keyword evidence="7 8" id="KW-0472">Membrane</keyword>
<accession>A0A6M0RKC3</accession>
<evidence type="ECO:0000313" key="11">
    <source>
        <dbReference type="Proteomes" id="UP000481033"/>
    </source>
</evidence>